<evidence type="ECO:0000313" key="2">
    <source>
        <dbReference type="Proteomes" id="UP000046395"/>
    </source>
</evidence>
<dbReference type="Proteomes" id="UP000046395">
    <property type="component" value="Unassembled WGS sequence"/>
</dbReference>
<keyword evidence="2" id="KW-1185">Reference proteome</keyword>
<evidence type="ECO:0000256" key="1">
    <source>
        <dbReference type="SAM" id="MobiDB-lite"/>
    </source>
</evidence>
<accession>A0A5S6Q6W2</accession>
<proteinExistence type="predicted"/>
<name>A0A5S6Q6W2_TRIMR</name>
<feature type="region of interest" description="Disordered" evidence="1">
    <location>
        <begin position="77"/>
        <end position="102"/>
    </location>
</feature>
<dbReference type="WBParaSite" id="TMUE_1000003041.1">
    <property type="protein sequence ID" value="TMUE_1000003041.1"/>
    <property type="gene ID" value="WBGene00298592"/>
</dbReference>
<protein>
    <submittedName>
        <fullName evidence="3">Uncharacterized protein</fullName>
    </submittedName>
</protein>
<evidence type="ECO:0000313" key="3">
    <source>
        <dbReference type="WBParaSite" id="TMUE_1000003041.1"/>
    </source>
</evidence>
<reference evidence="3" key="1">
    <citation type="submission" date="2019-12" db="UniProtKB">
        <authorList>
            <consortium name="WormBaseParasite"/>
        </authorList>
    </citation>
    <scope>IDENTIFICATION</scope>
</reference>
<sequence length="228" mass="24759">MQIYALLASLPRCLGMQGSWRLRVDSNASSRRHVRVFPRLDDDVCPCARRATALRAHAPSLAARFAGFAALRPASINQKPKSNDGAVRTGPVGTKRAQTLRSPLFQGLPLRNQWRRPSAPALQQRRAALRHPVRPQGSAFRWVRFAFACGPDGRAPGSLRNLLEGAGGIAAARTTDVAKGASRPFGAENGYRSLRDHARPGCRPSQTIRSARKGMVPFLQSPIATPAE</sequence>
<dbReference type="AlphaFoldDB" id="A0A5S6Q6W2"/>
<organism evidence="2 3">
    <name type="scientific">Trichuris muris</name>
    <name type="common">Mouse whipworm</name>
    <dbReference type="NCBI Taxonomy" id="70415"/>
    <lineage>
        <taxon>Eukaryota</taxon>
        <taxon>Metazoa</taxon>
        <taxon>Ecdysozoa</taxon>
        <taxon>Nematoda</taxon>
        <taxon>Enoplea</taxon>
        <taxon>Dorylaimia</taxon>
        <taxon>Trichinellida</taxon>
        <taxon>Trichuridae</taxon>
        <taxon>Trichuris</taxon>
    </lineage>
</organism>